<keyword evidence="2" id="KW-0732">Signal</keyword>
<evidence type="ECO:0000256" key="6">
    <source>
        <dbReference type="PROSITE-ProRule" id="PRU01355"/>
    </source>
</evidence>
<dbReference type="GO" id="GO:0008241">
    <property type="term" value="F:peptidyl-dipeptidase activity"/>
    <property type="evidence" value="ECO:0007669"/>
    <property type="project" value="InterPro"/>
</dbReference>
<feature type="glycosylation site" description="N-linked (GlcNAc...) (complex) asparagine" evidence="5">
    <location>
        <position position="29"/>
    </location>
</feature>
<reference evidence="8" key="1">
    <citation type="submission" date="2019-08" db="EMBL/GenBank/DDBJ databases">
        <title>The genome of the North American firefly Photinus pyralis.</title>
        <authorList>
            <consortium name="Photinus pyralis genome working group"/>
            <person name="Fallon T.R."/>
            <person name="Sander Lower S.E."/>
            <person name="Weng J.-K."/>
        </authorList>
    </citation>
    <scope>NUCLEOTIDE SEQUENCE</scope>
    <source>
        <strain evidence="8">TRF0915ILg1</strain>
        <tissue evidence="8">Whole body</tissue>
    </source>
</reference>
<evidence type="ECO:0000256" key="5">
    <source>
        <dbReference type="PIRSR" id="PIRSR601548-10"/>
    </source>
</evidence>
<proteinExistence type="inferred from homology"/>
<protein>
    <recommendedName>
        <fullName evidence="7">Angiotensin-converting enzyme</fullName>
        <ecNumber evidence="7">3.4.-.-</ecNumber>
    </recommendedName>
</protein>
<dbReference type="CDD" id="cd06461">
    <property type="entry name" value="M2_ACE"/>
    <property type="match status" value="1"/>
</dbReference>
<comment type="caution">
    <text evidence="8">The sequence shown here is derived from an EMBL/GenBank/DDBJ whole genome shotgun (WGS) entry which is preliminary data.</text>
</comment>
<dbReference type="GO" id="GO:0006508">
    <property type="term" value="P:proteolysis"/>
    <property type="evidence" value="ECO:0007669"/>
    <property type="project" value="UniProtKB-KW"/>
</dbReference>
<keyword evidence="7" id="KW-0479">Metal-binding</keyword>
<dbReference type="GO" id="GO:0008237">
    <property type="term" value="F:metallopeptidase activity"/>
    <property type="evidence" value="ECO:0007669"/>
    <property type="project" value="UniProtKB-KW"/>
</dbReference>
<accession>A0A8K0CQN9</accession>
<dbReference type="SUPFAM" id="SSF55486">
    <property type="entry name" value="Metalloproteases ('zincins'), catalytic domain"/>
    <property type="match status" value="1"/>
</dbReference>
<dbReference type="PANTHER" id="PTHR10514:SF27">
    <property type="entry name" value="ANGIOTENSIN-CONVERTING ENZYME"/>
    <property type="match status" value="1"/>
</dbReference>
<dbReference type="AlphaFoldDB" id="A0A8K0CQN9"/>
<dbReference type="GO" id="GO:0046872">
    <property type="term" value="F:metal ion binding"/>
    <property type="evidence" value="ECO:0007669"/>
    <property type="project" value="UniProtKB-KW"/>
</dbReference>
<keyword evidence="7" id="KW-0378">Hydrolase</keyword>
<evidence type="ECO:0000256" key="2">
    <source>
        <dbReference type="ARBA" id="ARBA00022729"/>
    </source>
</evidence>
<dbReference type="PROSITE" id="PS52011">
    <property type="entry name" value="PEPTIDASE_M2"/>
    <property type="match status" value="1"/>
</dbReference>
<keyword evidence="7" id="KW-0645">Protease</keyword>
<dbReference type="OrthoDB" id="10029630at2759"/>
<keyword evidence="7" id="KW-0862">Zinc</keyword>
<dbReference type="EC" id="3.4.-.-" evidence="7"/>
<comment type="cofactor">
    <cofactor evidence="7">
        <name>Zn(2+)</name>
        <dbReference type="ChEBI" id="CHEBI:29105"/>
    </cofactor>
    <text evidence="7">Binds 1 zinc ion per subunit.</text>
</comment>
<dbReference type="PANTHER" id="PTHR10514">
    <property type="entry name" value="ANGIOTENSIN-CONVERTING ENZYME"/>
    <property type="match status" value="1"/>
</dbReference>
<evidence type="ECO:0000313" key="8">
    <source>
        <dbReference type="EMBL" id="KAF2887965.1"/>
    </source>
</evidence>
<keyword evidence="3" id="KW-1015">Disulfide bond</keyword>
<keyword evidence="7" id="KW-0482">Metalloprotease</keyword>
<dbReference type="GO" id="GO:0005886">
    <property type="term" value="C:plasma membrane"/>
    <property type="evidence" value="ECO:0007669"/>
    <property type="project" value="TreeGrafter"/>
</dbReference>
<evidence type="ECO:0000256" key="3">
    <source>
        <dbReference type="ARBA" id="ARBA00023157"/>
    </source>
</evidence>
<feature type="non-terminal residue" evidence="8">
    <location>
        <position position="1"/>
    </location>
</feature>
<name>A0A8K0CQN9_IGNLU</name>
<comment type="similarity">
    <text evidence="1 6 7">Belongs to the peptidase M2 family.</text>
</comment>
<sequence>ISATLEAAKFDKEYWERYFRDLEPSNYKNVNVKRQVMMLKELGKAALDEEKFIELSTIESYMIHIYSTAKICPFSKKNCYLKAEGLSLNPDIEAIMASSTNYDELLFTWQTWRDVTGRKMKDQYETYVKLSNEVAKANNFSDKGAMWRNKFESSTFESDLDKLWEEVEPLYDELHKYVLNKLKLQYGDRLDVEDGLIPAHVLGNMWAQSWINIKHLVEPFPNAPQVNVTQALKVNGYTPLKMFQTADEFYQSLGLDPTNMSYNVTAGAVIEKPTNRDAICHASAWDFHNGQDFRLVL</sequence>
<keyword evidence="7" id="KW-0121">Carboxypeptidase</keyword>
<evidence type="ECO:0000313" key="9">
    <source>
        <dbReference type="Proteomes" id="UP000801492"/>
    </source>
</evidence>
<organism evidence="8 9">
    <name type="scientific">Ignelater luminosus</name>
    <name type="common">Cucubano</name>
    <name type="synonym">Pyrophorus luminosus</name>
    <dbReference type="NCBI Taxonomy" id="2038154"/>
    <lineage>
        <taxon>Eukaryota</taxon>
        <taxon>Metazoa</taxon>
        <taxon>Ecdysozoa</taxon>
        <taxon>Arthropoda</taxon>
        <taxon>Hexapoda</taxon>
        <taxon>Insecta</taxon>
        <taxon>Pterygota</taxon>
        <taxon>Neoptera</taxon>
        <taxon>Endopterygota</taxon>
        <taxon>Coleoptera</taxon>
        <taxon>Polyphaga</taxon>
        <taxon>Elateriformia</taxon>
        <taxon>Elateroidea</taxon>
        <taxon>Elateridae</taxon>
        <taxon>Agrypninae</taxon>
        <taxon>Pyrophorini</taxon>
        <taxon>Ignelater</taxon>
    </lineage>
</organism>
<dbReference type="Pfam" id="PF01401">
    <property type="entry name" value="Peptidase_M2"/>
    <property type="match status" value="1"/>
</dbReference>
<evidence type="ECO:0000256" key="1">
    <source>
        <dbReference type="ARBA" id="ARBA00008139"/>
    </source>
</evidence>
<dbReference type="Proteomes" id="UP000801492">
    <property type="component" value="Unassembled WGS sequence"/>
</dbReference>
<gene>
    <name evidence="8" type="ORF">ILUMI_18208</name>
</gene>
<dbReference type="GO" id="GO:0004180">
    <property type="term" value="F:carboxypeptidase activity"/>
    <property type="evidence" value="ECO:0007669"/>
    <property type="project" value="UniProtKB-KW"/>
</dbReference>
<dbReference type="PRINTS" id="PR00791">
    <property type="entry name" value="PEPDIPTASEA"/>
</dbReference>
<comment type="caution">
    <text evidence="6">Lacks conserved residue(s) required for the propagation of feature annotation.</text>
</comment>
<keyword evidence="4 5" id="KW-0325">Glycoprotein</keyword>
<dbReference type="InterPro" id="IPR001548">
    <property type="entry name" value="Peptidase_M2"/>
</dbReference>
<evidence type="ECO:0000256" key="7">
    <source>
        <dbReference type="RuleBase" id="RU361144"/>
    </source>
</evidence>
<evidence type="ECO:0000256" key="4">
    <source>
        <dbReference type="ARBA" id="ARBA00023180"/>
    </source>
</evidence>
<dbReference type="EMBL" id="VTPC01080843">
    <property type="protein sequence ID" value="KAF2887965.1"/>
    <property type="molecule type" value="Genomic_DNA"/>
</dbReference>
<keyword evidence="9" id="KW-1185">Reference proteome</keyword>